<dbReference type="Proteomes" id="UP000230869">
    <property type="component" value="Unassembled WGS sequence"/>
</dbReference>
<proteinExistence type="predicted"/>
<keyword evidence="1" id="KW-0812">Transmembrane</keyword>
<name>A0A2M6K9G0_9BACT</name>
<evidence type="ECO:0000313" key="2">
    <source>
        <dbReference type="EMBL" id="PIR13591.1"/>
    </source>
</evidence>
<comment type="caution">
    <text evidence="2">The sequence shown here is derived from an EMBL/GenBank/DDBJ whole genome shotgun (WGS) entry which is preliminary data.</text>
</comment>
<accession>A0A2M6K9G0</accession>
<dbReference type="EMBL" id="PCWW01000028">
    <property type="protein sequence ID" value="PIR13591.1"/>
    <property type="molecule type" value="Genomic_DNA"/>
</dbReference>
<evidence type="ECO:0000313" key="3">
    <source>
        <dbReference type="Proteomes" id="UP000230869"/>
    </source>
</evidence>
<evidence type="ECO:0000256" key="1">
    <source>
        <dbReference type="SAM" id="Phobius"/>
    </source>
</evidence>
<gene>
    <name evidence="2" type="ORF">COV49_01685</name>
</gene>
<dbReference type="AlphaFoldDB" id="A0A2M6K9G0"/>
<feature type="transmembrane region" description="Helical" evidence="1">
    <location>
        <begin position="12"/>
        <end position="42"/>
    </location>
</feature>
<keyword evidence="1" id="KW-0472">Membrane</keyword>
<organism evidence="2 3">
    <name type="scientific">Candidatus Falkowbacteria bacterium CG11_big_fil_rev_8_21_14_0_20_39_10</name>
    <dbReference type="NCBI Taxonomy" id="1974570"/>
    <lineage>
        <taxon>Bacteria</taxon>
        <taxon>Candidatus Falkowiibacteriota</taxon>
    </lineage>
</organism>
<sequence length="62" mass="7181">MLFEIIPFTVILIILFFVSLIVGVFWGGGFNAFTFALAIWIWHEWNRQGIMLGFRKFGGKNV</sequence>
<reference evidence="2 3" key="1">
    <citation type="submission" date="2017-09" db="EMBL/GenBank/DDBJ databases">
        <title>Depth-based differentiation of microbial function through sediment-hosted aquifers and enrichment of novel symbionts in the deep terrestrial subsurface.</title>
        <authorList>
            <person name="Probst A.J."/>
            <person name="Ladd B."/>
            <person name="Jarett J.K."/>
            <person name="Geller-Mcgrath D.E."/>
            <person name="Sieber C.M."/>
            <person name="Emerson J.B."/>
            <person name="Anantharaman K."/>
            <person name="Thomas B.C."/>
            <person name="Malmstrom R."/>
            <person name="Stieglmeier M."/>
            <person name="Klingl A."/>
            <person name="Woyke T."/>
            <person name="Ryan C.M."/>
            <person name="Banfield J.F."/>
        </authorList>
    </citation>
    <scope>NUCLEOTIDE SEQUENCE [LARGE SCALE GENOMIC DNA]</scope>
    <source>
        <strain evidence="2">CG11_big_fil_rev_8_21_14_0_20_39_10</strain>
    </source>
</reference>
<keyword evidence="1" id="KW-1133">Transmembrane helix</keyword>
<protein>
    <submittedName>
        <fullName evidence="2">Uncharacterized protein</fullName>
    </submittedName>
</protein>